<dbReference type="PATRIC" id="fig|1800.3.peg.3345"/>
<dbReference type="GO" id="GO:0003723">
    <property type="term" value="F:RNA binding"/>
    <property type="evidence" value="ECO:0007669"/>
    <property type="project" value="InterPro"/>
</dbReference>
<reference evidence="2 3" key="1">
    <citation type="journal article" date="2015" name="Genome Biol. Evol.">
        <title>Characterization of Three Mycobacterium spp. with Potential Use in Bioremediation by Genome Sequencing and Comparative Genomics.</title>
        <authorList>
            <person name="Das S."/>
            <person name="Pettersson B.M."/>
            <person name="Behra P.R."/>
            <person name="Ramesh M."/>
            <person name="Dasgupta S."/>
            <person name="Bhattacharya A."/>
            <person name="Kirsebom L.A."/>
        </authorList>
    </citation>
    <scope>NUCLEOTIDE SEQUENCE [LARGE SCALE GENOMIC DNA]</scope>
    <source>
        <strain evidence="2 3">DSM 44219</strain>
    </source>
</reference>
<dbReference type="Gene3D" id="1.10.10.10">
    <property type="entry name" value="Winged helix-like DNA-binding domain superfamily/Winged helix DNA-binding domain"/>
    <property type="match status" value="1"/>
</dbReference>
<dbReference type="PROSITE" id="PS50921">
    <property type="entry name" value="ANTAR"/>
    <property type="match status" value="1"/>
</dbReference>
<dbReference type="Pfam" id="PF03861">
    <property type="entry name" value="ANTAR"/>
    <property type="match status" value="1"/>
</dbReference>
<dbReference type="SMART" id="SM01012">
    <property type="entry name" value="ANTAR"/>
    <property type="match status" value="1"/>
</dbReference>
<proteinExistence type="predicted"/>
<sequence length="89" mass="9135">MSFRAADDTSRQVIDIAVGILIGLRGCSRREAFDELVRVVHQTGVGLGSLAAGLVAVATGSSSADHAEAFAAWGDLLGPRRRAALSATA</sequence>
<organism evidence="2 3">
    <name type="scientific">Mycolicibacterium chubuense</name>
    <name type="common">Mycobacterium chubuense</name>
    <dbReference type="NCBI Taxonomy" id="1800"/>
    <lineage>
        <taxon>Bacteria</taxon>
        <taxon>Bacillati</taxon>
        <taxon>Actinomycetota</taxon>
        <taxon>Actinomycetes</taxon>
        <taxon>Mycobacteriales</taxon>
        <taxon>Mycobacteriaceae</taxon>
        <taxon>Mycolicibacterium</taxon>
    </lineage>
</organism>
<dbReference type="EMBL" id="JYNX01000038">
    <property type="protein sequence ID" value="KMO77670.1"/>
    <property type="molecule type" value="Genomic_DNA"/>
</dbReference>
<comment type="caution">
    <text evidence="2">The sequence shown here is derived from an EMBL/GenBank/DDBJ whole genome shotgun (WGS) entry which is preliminary data.</text>
</comment>
<dbReference type="OrthoDB" id="4466580at2"/>
<dbReference type="InterPro" id="IPR005561">
    <property type="entry name" value="ANTAR"/>
</dbReference>
<evidence type="ECO:0000313" key="2">
    <source>
        <dbReference type="EMBL" id="KMO77670.1"/>
    </source>
</evidence>
<dbReference type="RefSeq" id="WP_048419274.1">
    <property type="nucleotide sequence ID" value="NZ_JYNX01000038.1"/>
</dbReference>
<dbReference type="AlphaFoldDB" id="A0A0J6W2X4"/>
<name>A0A0J6W2X4_MYCCU</name>
<accession>A0A0J6W2X4</accession>
<dbReference type="Proteomes" id="UP000036176">
    <property type="component" value="Unassembled WGS sequence"/>
</dbReference>
<dbReference type="InterPro" id="IPR036388">
    <property type="entry name" value="WH-like_DNA-bd_sf"/>
</dbReference>
<protein>
    <submittedName>
        <fullName evidence="2">ANTAR domain protein</fullName>
    </submittedName>
</protein>
<evidence type="ECO:0000259" key="1">
    <source>
        <dbReference type="PROSITE" id="PS50921"/>
    </source>
</evidence>
<evidence type="ECO:0000313" key="3">
    <source>
        <dbReference type="Proteomes" id="UP000036176"/>
    </source>
</evidence>
<gene>
    <name evidence="2" type="ORF">MCHUDSM44219_03331</name>
</gene>
<keyword evidence="3" id="KW-1185">Reference proteome</keyword>
<feature type="domain" description="ANTAR" evidence="1">
    <location>
        <begin position="1"/>
        <end position="55"/>
    </location>
</feature>